<name>A0A835CTN6_APHGI</name>
<evidence type="ECO:0000313" key="1">
    <source>
        <dbReference type="EMBL" id="KAF7993483.1"/>
    </source>
</evidence>
<dbReference type="Proteomes" id="UP000639338">
    <property type="component" value="Unassembled WGS sequence"/>
</dbReference>
<dbReference type="OrthoDB" id="2285229at2759"/>
<accession>A0A835CTN6</accession>
<dbReference type="AlphaFoldDB" id="A0A835CTN6"/>
<reference evidence="1 2" key="1">
    <citation type="submission" date="2020-08" db="EMBL/GenBank/DDBJ databases">
        <title>Aphidius gifuensis genome sequencing and assembly.</title>
        <authorList>
            <person name="Du Z."/>
        </authorList>
    </citation>
    <scope>NUCLEOTIDE SEQUENCE [LARGE SCALE GENOMIC DNA]</scope>
    <source>
        <strain evidence="1">YNYX2018</strain>
        <tissue evidence="1">Adults</tissue>
    </source>
</reference>
<keyword evidence="2" id="KW-1185">Reference proteome</keyword>
<gene>
    <name evidence="1" type="ORF">HCN44_010078</name>
</gene>
<organism evidence="1 2">
    <name type="scientific">Aphidius gifuensis</name>
    <name type="common">Parasitoid wasp</name>
    <dbReference type="NCBI Taxonomy" id="684658"/>
    <lineage>
        <taxon>Eukaryota</taxon>
        <taxon>Metazoa</taxon>
        <taxon>Ecdysozoa</taxon>
        <taxon>Arthropoda</taxon>
        <taxon>Hexapoda</taxon>
        <taxon>Insecta</taxon>
        <taxon>Pterygota</taxon>
        <taxon>Neoptera</taxon>
        <taxon>Endopterygota</taxon>
        <taxon>Hymenoptera</taxon>
        <taxon>Apocrita</taxon>
        <taxon>Ichneumonoidea</taxon>
        <taxon>Braconidae</taxon>
        <taxon>Aphidiinae</taxon>
        <taxon>Aphidius</taxon>
    </lineage>
</organism>
<evidence type="ECO:0000313" key="2">
    <source>
        <dbReference type="Proteomes" id="UP000639338"/>
    </source>
</evidence>
<comment type="caution">
    <text evidence="1">The sequence shown here is derived from an EMBL/GenBank/DDBJ whole genome shotgun (WGS) entry which is preliminary data.</text>
</comment>
<protein>
    <submittedName>
        <fullName evidence="1">Uncharacterized protein</fullName>
    </submittedName>
</protein>
<sequence>MISLKPSSKCIHIEPWNYYFFQRVLEWEPKWFDNYNDNITTSQILGDNLHMSQTKLFYNTIEEYQETMKPLIVHEFFHTLMENIDDDDGSTYKRRRRLVGEIGDNIPSSEYENFNDTPYEENLVTISQYFKLTEIELPPSEDINNNSLPQRGDLLHVIYNETKVFGYLDKVVKKKRTDYDYFYVFTVITKLNISFPNNEIIRLTSVKSLQQTLRIMYGLEKIQDSPLFHMIMKPDINDYIISQGKPFELDEMMEDNLNPSESMMENDSNSSEPMISQVQISNINVTDKTAMFDFFDAIFGWDPQWFDDPTASSSRDTVTMAQILGNNCPVLNSTTLCYDNEEEYYYTMIPLIIHEFFYGLMKDINEDQDSPSSDDDVGKISNRKVLGIVKDSQPKIIESFLTKNINLRFKIIKISITSKKFINNDIFPRRGDLVKLKYFKKKIFAYVHDINTSEITEQNNRSFIHVYTVITRKKKRKRWYRNNKKPSVYIENKNEIQIMPLIESKNEIKSIPLIENKNEIKLTPLIEYKNEIKLTPFIENKNLETIGEKVQQKIEQKLPVKVNEKKKDITDKQASSNIANDIMKIINGIAKLSLNCDNQVDKPQQKNFYVNNNEFLKKFIGSSFGICRNNKKRKLYNKIIKSEEKKAKFDELKLFEQKIKDKIIKNYIVFD</sequence>
<proteinExistence type="predicted"/>
<dbReference type="EMBL" id="JACMRX010000003">
    <property type="protein sequence ID" value="KAF7993483.1"/>
    <property type="molecule type" value="Genomic_DNA"/>
</dbReference>